<accession>A0A6A4VEY4</accession>
<dbReference type="EMBL" id="VIIS01001861">
    <property type="protein sequence ID" value="KAF0291699.1"/>
    <property type="molecule type" value="Genomic_DNA"/>
</dbReference>
<feature type="region of interest" description="Disordered" evidence="1">
    <location>
        <begin position="60"/>
        <end position="175"/>
    </location>
</feature>
<gene>
    <name evidence="2" type="ORF">FJT64_010214</name>
</gene>
<keyword evidence="3" id="KW-1185">Reference proteome</keyword>
<evidence type="ECO:0000256" key="1">
    <source>
        <dbReference type="SAM" id="MobiDB-lite"/>
    </source>
</evidence>
<dbReference type="Proteomes" id="UP000440578">
    <property type="component" value="Unassembled WGS sequence"/>
</dbReference>
<feature type="compositionally biased region" description="Basic and acidic residues" evidence="1">
    <location>
        <begin position="144"/>
        <end position="162"/>
    </location>
</feature>
<feature type="compositionally biased region" description="Basic and acidic residues" evidence="1">
    <location>
        <begin position="101"/>
        <end position="114"/>
    </location>
</feature>
<reference evidence="2 3" key="1">
    <citation type="submission" date="2019-07" db="EMBL/GenBank/DDBJ databases">
        <title>Draft genome assembly of a fouling barnacle, Amphibalanus amphitrite (Darwin, 1854): The first reference genome for Thecostraca.</title>
        <authorList>
            <person name="Kim W."/>
        </authorList>
    </citation>
    <scope>NUCLEOTIDE SEQUENCE [LARGE SCALE GENOMIC DNA]</scope>
    <source>
        <strain evidence="2">SNU_AA5</strain>
        <tissue evidence="2">Soma without cirri and trophi</tissue>
    </source>
</reference>
<proteinExistence type="predicted"/>
<comment type="caution">
    <text evidence="2">The sequence shown here is derived from an EMBL/GenBank/DDBJ whole genome shotgun (WGS) entry which is preliminary data.</text>
</comment>
<dbReference type="AlphaFoldDB" id="A0A6A4VEY4"/>
<evidence type="ECO:0000313" key="3">
    <source>
        <dbReference type="Proteomes" id="UP000440578"/>
    </source>
</evidence>
<dbReference type="OrthoDB" id="411823at2759"/>
<feature type="compositionally biased region" description="Polar residues" evidence="1">
    <location>
        <begin position="127"/>
        <end position="138"/>
    </location>
</feature>
<sequence>MGRPLSGSALEADRAVVIDIRQYLLCIGRLPRPDAHKATTWSALLPDAVSAAKRLALHAVETNTKNKKQGNRSKKMENVSTKTKERRLQQPTPPNLPPKGNPDRHRETETPERREDEEDRIDANEEAPTSVTDPNQAATEPEGSPDRRPEQGTAEQKERKTEWQNQTWHRQHFFY</sequence>
<name>A0A6A4VEY4_AMPAM</name>
<evidence type="ECO:0000313" key="2">
    <source>
        <dbReference type="EMBL" id="KAF0291699.1"/>
    </source>
</evidence>
<protein>
    <submittedName>
        <fullName evidence="2">Uncharacterized protein</fullName>
    </submittedName>
</protein>
<organism evidence="2 3">
    <name type="scientific">Amphibalanus amphitrite</name>
    <name type="common">Striped barnacle</name>
    <name type="synonym">Balanus amphitrite</name>
    <dbReference type="NCBI Taxonomy" id="1232801"/>
    <lineage>
        <taxon>Eukaryota</taxon>
        <taxon>Metazoa</taxon>
        <taxon>Ecdysozoa</taxon>
        <taxon>Arthropoda</taxon>
        <taxon>Crustacea</taxon>
        <taxon>Multicrustacea</taxon>
        <taxon>Cirripedia</taxon>
        <taxon>Thoracica</taxon>
        <taxon>Thoracicalcarea</taxon>
        <taxon>Balanomorpha</taxon>
        <taxon>Balanoidea</taxon>
        <taxon>Balanidae</taxon>
        <taxon>Amphibalaninae</taxon>
        <taxon>Amphibalanus</taxon>
    </lineage>
</organism>
<feature type="compositionally biased region" description="Pro residues" evidence="1">
    <location>
        <begin position="91"/>
        <end position="100"/>
    </location>
</feature>
<feature type="compositionally biased region" description="Basic and acidic residues" evidence="1">
    <location>
        <begin position="74"/>
        <end position="88"/>
    </location>
</feature>